<feature type="compositionally biased region" description="Polar residues" evidence="5">
    <location>
        <begin position="1657"/>
        <end position="1671"/>
    </location>
</feature>
<dbReference type="Pfam" id="PF11262">
    <property type="entry name" value="Tho2"/>
    <property type="match status" value="2"/>
</dbReference>
<feature type="domain" description="THO complex subunitTHOC2 N-terminal" evidence="7">
    <location>
        <begin position="652"/>
        <end position="725"/>
    </location>
</feature>
<feature type="compositionally biased region" description="Basic and acidic residues" evidence="5">
    <location>
        <begin position="1557"/>
        <end position="1581"/>
    </location>
</feature>
<dbReference type="GO" id="GO:0097185">
    <property type="term" value="P:cellular response to azide"/>
    <property type="evidence" value="ECO:0007669"/>
    <property type="project" value="EnsemblFungi"/>
</dbReference>
<dbReference type="eggNOG" id="KOG1874">
    <property type="taxonomic scope" value="Eukaryota"/>
</dbReference>
<feature type="compositionally biased region" description="Low complexity" evidence="5">
    <location>
        <begin position="1541"/>
        <end position="1555"/>
    </location>
</feature>
<keyword evidence="4" id="KW-0539">Nucleus</keyword>
<dbReference type="GO" id="GO:0031124">
    <property type="term" value="P:mRNA 3'-end processing"/>
    <property type="evidence" value="ECO:0007669"/>
    <property type="project" value="EnsemblFungi"/>
</dbReference>
<feature type="domain" description="THO complex subunit 2 N-terminal" evidence="8">
    <location>
        <begin position="43"/>
        <end position="650"/>
    </location>
</feature>
<dbReference type="GO" id="GO:0003729">
    <property type="term" value="F:mRNA binding"/>
    <property type="evidence" value="ECO:0007669"/>
    <property type="project" value="TreeGrafter"/>
</dbReference>
<comment type="similarity">
    <text evidence="2">Belongs to the THOC2 family.</text>
</comment>
<reference evidence="9 10" key="1">
    <citation type="journal article" date="2011" name="Proc. Natl. Acad. Sci. U.S.A.">
        <title>Evolutionary erosion of yeast sex chromosomes by mating-type switching accidents.</title>
        <authorList>
            <person name="Gordon J.L."/>
            <person name="Armisen D."/>
            <person name="Proux-Wera E."/>
            <person name="Oheigeartaigh S.S."/>
            <person name="Byrne K.P."/>
            <person name="Wolfe K.H."/>
        </authorList>
    </citation>
    <scope>NUCLEOTIDE SEQUENCE [LARGE SCALE GENOMIC DNA]</scope>
    <source>
        <strain evidence="10">ATCC 34711 / CBS 6284 / DSM 70876 / NBRC 10599 / NRRL Y-10934 / UCD 77-7</strain>
    </source>
</reference>
<dbReference type="GO" id="GO:0000781">
    <property type="term" value="C:chromosome, telomeric region"/>
    <property type="evidence" value="ECO:0007669"/>
    <property type="project" value="EnsemblFungi"/>
</dbReference>
<dbReference type="EMBL" id="HE806319">
    <property type="protein sequence ID" value="CCH60542.1"/>
    <property type="molecule type" value="Genomic_DNA"/>
</dbReference>
<dbReference type="Pfam" id="PF11732">
    <property type="entry name" value="Thoc2"/>
    <property type="match status" value="1"/>
</dbReference>
<accession>I2H2E0</accession>
<feature type="compositionally biased region" description="Basic and acidic residues" evidence="5">
    <location>
        <begin position="1394"/>
        <end position="1427"/>
    </location>
</feature>
<feature type="compositionally biased region" description="Basic and acidic residues" evidence="5">
    <location>
        <begin position="1457"/>
        <end position="1483"/>
    </location>
</feature>
<feature type="compositionally biased region" description="Basic and acidic residues" evidence="5">
    <location>
        <begin position="361"/>
        <end position="374"/>
    </location>
</feature>
<dbReference type="GO" id="GO:0006283">
    <property type="term" value="P:transcription-coupled nucleotide-excision repair"/>
    <property type="evidence" value="ECO:0007669"/>
    <property type="project" value="EnsemblFungi"/>
</dbReference>
<dbReference type="GO" id="GO:2001209">
    <property type="term" value="P:positive regulation of transcription elongation by RNA polymerase I"/>
    <property type="evidence" value="ECO:0007669"/>
    <property type="project" value="EnsemblFungi"/>
</dbReference>
<evidence type="ECO:0000256" key="5">
    <source>
        <dbReference type="SAM" id="MobiDB-lite"/>
    </source>
</evidence>
<feature type="compositionally biased region" description="Polar residues" evidence="5">
    <location>
        <begin position="1484"/>
        <end position="1508"/>
    </location>
</feature>
<feature type="domain" description="THO complex subunitTHOC2 C-terminal" evidence="6">
    <location>
        <begin position="933"/>
        <end position="1102"/>
    </location>
</feature>
<evidence type="ECO:0000259" key="7">
    <source>
        <dbReference type="Pfam" id="PF11732"/>
    </source>
</evidence>
<feature type="domain" description="THO complex subunitTHOC2 C-terminal" evidence="6">
    <location>
        <begin position="1106"/>
        <end position="1185"/>
    </location>
</feature>
<evidence type="ECO:0000256" key="4">
    <source>
        <dbReference type="ARBA" id="ARBA00023242"/>
    </source>
</evidence>
<feature type="compositionally biased region" description="Low complexity" evidence="5">
    <location>
        <begin position="1441"/>
        <end position="1455"/>
    </location>
</feature>
<evidence type="ECO:0000256" key="2">
    <source>
        <dbReference type="ARBA" id="ARBA00007857"/>
    </source>
</evidence>
<dbReference type="GO" id="GO:0006368">
    <property type="term" value="P:transcription elongation by RNA polymerase II"/>
    <property type="evidence" value="ECO:0007669"/>
    <property type="project" value="EnsemblFungi"/>
</dbReference>
<dbReference type="OrthoDB" id="29024at2759"/>
<gene>
    <name evidence="9" type="primary">TBLA0D00320</name>
    <name evidence="9" type="ORF">TBLA_0D00320</name>
</gene>
<dbReference type="InterPro" id="IPR040007">
    <property type="entry name" value="Tho2"/>
</dbReference>
<dbReference type="PANTHER" id="PTHR21597">
    <property type="entry name" value="THO2 PROTEIN"/>
    <property type="match status" value="1"/>
</dbReference>
<evidence type="ECO:0000256" key="3">
    <source>
        <dbReference type="ARBA" id="ARBA00019596"/>
    </source>
</evidence>
<organism evidence="9 10">
    <name type="scientific">Henningerozyma blattae (strain ATCC 34711 / CBS 6284 / DSM 70876 / NBRC 10599 / NRRL Y-10934 / UCD 77-7)</name>
    <name type="common">Yeast</name>
    <name type="synonym">Tetrapisispora blattae</name>
    <dbReference type="NCBI Taxonomy" id="1071380"/>
    <lineage>
        <taxon>Eukaryota</taxon>
        <taxon>Fungi</taxon>
        <taxon>Dikarya</taxon>
        <taxon>Ascomycota</taxon>
        <taxon>Saccharomycotina</taxon>
        <taxon>Saccharomycetes</taxon>
        <taxon>Saccharomycetales</taxon>
        <taxon>Saccharomycetaceae</taxon>
        <taxon>Henningerozyma</taxon>
    </lineage>
</organism>
<dbReference type="GeneID" id="14495646"/>
<evidence type="ECO:0000313" key="10">
    <source>
        <dbReference type="Proteomes" id="UP000002866"/>
    </source>
</evidence>
<dbReference type="InterPro" id="IPR021418">
    <property type="entry name" value="THO_THOC2_C"/>
</dbReference>
<dbReference type="GO" id="GO:0000445">
    <property type="term" value="C:THO complex part of transcription export complex"/>
    <property type="evidence" value="ECO:0007669"/>
    <property type="project" value="EnsemblFungi"/>
</dbReference>
<dbReference type="OMA" id="QERWTCI"/>
<evidence type="ECO:0000313" key="9">
    <source>
        <dbReference type="EMBL" id="CCH60542.1"/>
    </source>
</evidence>
<sequence length="1671" mass="194329">MSESLTTRLNLLSKQIQTHFYNFNYLDSGFIANPSKRIIKIFHDFADIQEHDKQEKWLKEFFIEFFKFLFQDSLPSNVTVDDLSKLIEALIKVSATTKQLVMRTFVSAAAAYPKLNDERFTRLCSNLNCLHSELFKFSWASKNFISTSQNTYYKHILKREKYQIRKYNILSESSIGFAQYATLIYSIYYDADRSNKISFYSYQLHFIMGKYSLDQFKCLSIFLEISKFFIMTEYEFLIAFLKQTDFWPSLSSGISDCTKYKYLNKGGNITASRAVIEYLRLNPNDTDYLDMVCILIRSGFINFSSIWDNLDLSNDKIKAYLDNLDKELEEKSMKGVDNPLAMAAALTDDDDEESANNNSHKSKENNDKSVELERENELKLENDKMQKLNKEKKFLEDTKILFLERLLINGCIVPSMTILGRWKSLIYSKDVLPLLLGRVFDTMLNPIYKAMYLSNTTPDLVSSLRRTTFDAGILSHKPNLLISKKTANPFQLNDMQTTFSFYYPEWSQQLEQIDSIETLFNLSHKYLTVIGPSLGKCPQLISKLCRIGICNINSSADEEKLKIVDNWVNYVRKFILPAIPLLDLNSLVTSDIYELMSFFPFERRYYMYHEMINRTSKDILLVKVYFNKAERETKTILKALSTDTLERDARKLATLISTNPLATLLPTVRQIENYDKVSELVIFTAKYFNRFAYDALQYVLLLHLTQVRPTIQSDGINEVFWVQRLVSFISGLAKNCPDMDLTNIIVYITKTLHQGNVTATSLLRELIITVGGIRDLHEINTKSLIMLNSGEPLQKVARSLIYDTRDKNVGVAQKLVSDFVHQKSISEIIILLYNLNLNSNTENSHYKILSSKCDQMNTLLWSFIELVRFSLSEPEFKENILPFEILLSDYNIPTQWVFHIWRDSFQNVIDLNNITENSTFDNITFRGVNFSKLPKDLFLIFWTLILYDIQFNKEFYDDTKKRLSVELKEAVRTKKKAELSKKIKDLLVAGIAHQQTFNKVSTLLSEKGIMWKSALNDEAIKIFLQYCLIPRVIFSPSDALFGAYFIFLTFDNDTITDIFDILINSDIIRSLLFSSTPLESGNLGIFFSHCIKRLETIRSKKQLTDTYAVVLFKWYTSLTNQIIYLISEKSYMSVRNGIEFMKHFSKVFPIIDTHIILVINALNENLSVEEREDIKLPTNALLGHLSARLKHSLPLQDFRPLNADELIEKEKYENELEEIKKYETHLSNKKKEENLRNQIQLRKKKRQDDLDKTSLPTGPSTNRNSEHHQWPLQKVLRHMDDAVYFLKENNIKRAMDVITDDSAIDKINELRRQRTDVNHFREALSAIFIQYFSSLVQYQTMSEYKKRISNLRESIHFVSNEPDSKQADLYSDDASLRPTKKVSRYNSDTSRILDSAKHSYNDRHNEHSGEEFHNKESRYRDEHHDTRYNPPNRKSDGATPSRFANISSSNRSSGSHENVKPDRRVSNQYKDSNKSHINGDNDKSTTQINNVKNRSYNNDNDGKNINDTNNHRGQHTRTYEKPKSRPASLPSQPNFRDNFGNNSNSSNQNNNTTSSDKYPRKHEASRNTNDMRDEKRFKRNDGGWSSGRNDYNRNNSNSNSTNNGNSNNSNKGNSYNKNNDRDEKNYRYHSDQNTNYNNSRRDIQSKLPQAPKGPKGTRNNNNRQPSSRYQR</sequence>
<evidence type="ECO:0000256" key="1">
    <source>
        <dbReference type="ARBA" id="ARBA00004123"/>
    </source>
</evidence>
<name>I2H2E0_HENB6</name>
<comment type="subcellular location">
    <subcellularLocation>
        <location evidence="1">Nucleus</location>
    </subcellularLocation>
</comment>
<dbReference type="Proteomes" id="UP000002866">
    <property type="component" value="Chromosome 4"/>
</dbReference>
<dbReference type="HOGENOM" id="CLU_003123_0_0_1"/>
<feature type="compositionally biased region" description="Polar residues" evidence="5">
    <location>
        <begin position="1254"/>
        <end position="1263"/>
    </location>
</feature>
<feature type="compositionally biased region" description="Low complexity" evidence="5">
    <location>
        <begin position="1586"/>
        <end position="1617"/>
    </location>
</feature>
<dbReference type="FunCoup" id="I2H2E0">
    <property type="interactions" value="691"/>
</dbReference>
<dbReference type="GO" id="GO:0000446">
    <property type="term" value="C:nucleoplasmic THO complex"/>
    <property type="evidence" value="ECO:0007669"/>
    <property type="project" value="EnsemblFungi"/>
</dbReference>
<dbReference type="GO" id="GO:0006310">
    <property type="term" value="P:DNA recombination"/>
    <property type="evidence" value="ECO:0007669"/>
    <property type="project" value="EnsemblFungi"/>
</dbReference>
<feature type="compositionally biased region" description="Basic and acidic residues" evidence="5">
    <location>
        <begin position="1618"/>
        <end position="1630"/>
    </location>
</feature>
<dbReference type="GO" id="GO:0034063">
    <property type="term" value="P:stress granule assembly"/>
    <property type="evidence" value="ECO:0007669"/>
    <property type="project" value="EnsemblFungi"/>
</dbReference>
<proteinExistence type="inferred from homology"/>
<feature type="region of interest" description="Disordered" evidence="5">
    <location>
        <begin position="347"/>
        <end position="374"/>
    </location>
</feature>
<dbReference type="PANTHER" id="PTHR21597:SF0">
    <property type="entry name" value="THO COMPLEX SUBUNIT 2"/>
    <property type="match status" value="1"/>
</dbReference>
<protein>
    <recommendedName>
        <fullName evidence="3">THO complex subunit 2</fullName>
    </recommendedName>
</protein>
<dbReference type="InParanoid" id="I2H2E0"/>
<dbReference type="InterPro" id="IPR032302">
    <property type="entry name" value="THOC2_N"/>
</dbReference>
<dbReference type="STRING" id="1071380.I2H2E0"/>
<dbReference type="Pfam" id="PF16134">
    <property type="entry name" value="THOC2_N"/>
    <property type="match status" value="1"/>
</dbReference>
<dbReference type="GO" id="GO:0006406">
    <property type="term" value="P:mRNA export from nucleus"/>
    <property type="evidence" value="ECO:0007669"/>
    <property type="project" value="EnsemblFungi"/>
</dbReference>
<dbReference type="KEGG" id="tbl:TBLA_0D00320"/>
<dbReference type="InterPro" id="IPR021726">
    <property type="entry name" value="THO_THOC2_N"/>
</dbReference>
<feature type="region of interest" description="Disordered" evidence="5">
    <location>
        <begin position="1241"/>
        <end position="1269"/>
    </location>
</feature>
<evidence type="ECO:0000259" key="6">
    <source>
        <dbReference type="Pfam" id="PF11262"/>
    </source>
</evidence>
<evidence type="ECO:0000259" key="8">
    <source>
        <dbReference type="Pfam" id="PF16134"/>
    </source>
</evidence>
<keyword evidence="10" id="KW-1185">Reference proteome</keyword>
<feature type="region of interest" description="Disordered" evidence="5">
    <location>
        <begin position="1380"/>
        <end position="1671"/>
    </location>
</feature>
<dbReference type="RefSeq" id="XP_004180061.1">
    <property type="nucleotide sequence ID" value="XM_004180013.1"/>
</dbReference>